<evidence type="ECO:0000313" key="1">
    <source>
        <dbReference type="EMBL" id="GFS15305.1"/>
    </source>
</evidence>
<protein>
    <submittedName>
        <fullName evidence="1">Uncharacterized protein</fullName>
    </submittedName>
</protein>
<evidence type="ECO:0000313" key="2">
    <source>
        <dbReference type="Proteomes" id="UP000762676"/>
    </source>
</evidence>
<sequence>MYRSGYPGVVNGVGGALGLQCVQLVLTATMSVVIPGQNTDASALRFMEVTPWCAEWSAESTSGRSDGGMKTKALISFQEKVNIFFYFSPLKCPVKN</sequence>
<organism evidence="1 2">
    <name type="scientific">Elysia marginata</name>
    <dbReference type="NCBI Taxonomy" id="1093978"/>
    <lineage>
        <taxon>Eukaryota</taxon>
        <taxon>Metazoa</taxon>
        <taxon>Spiralia</taxon>
        <taxon>Lophotrochozoa</taxon>
        <taxon>Mollusca</taxon>
        <taxon>Gastropoda</taxon>
        <taxon>Heterobranchia</taxon>
        <taxon>Euthyneura</taxon>
        <taxon>Panpulmonata</taxon>
        <taxon>Sacoglossa</taxon>
        <taxon>Placobranchoidea</taxon>
        <taxon>Plakobranchidae</taxon>
        <taxon>Elysia</taxon>
    </lineage>
</organism>
<dbReference type="AlphaFoldDB" id="A0AAV4J0C9"/>
<gene>
    <name evidence="1" type="ORF">ElyMa_001445800</name>
</gene>
<name>A0AAV4J0C9_9GAST</name>
<accession>A0AAV4J0C9</accession>
<dbReference type="Proteomes" id="UP000762676">
    <property type="component" value="Unassembled WGS sequence"/>
</dbReference>
<comment type="caution">
    <text evidence="1">The sequence shown here is derived from an EMBL/GenBank/DDBJ whole genome shotgun (WGS) entry which is preliminary data.</text>
</comment>
<proteinExistence type="predicted"/>
<keyword evidence="2" id="KW-1185">Reference proteome</keyword>
<dbReference type="EMBL" id="BMAT01002839">
    <property type="protein sequence ID" value="GFS15305.1"/>
    <property type="molecule type" value="Genomic_DNA"/>
</dbReference>
<reference evidence="1 2" key="1">
    <citation type="journal article" date="2021" name="Elife">
        <title>Chloroplast acquisition without the gene transfer in kleptoplastic sea slugs, Plakobranchus ocellatus.</title>
        <authorList>
            <person name="Maeda T."/>
            <person name="Takahashi S."/>
            <person name="Yoshida T."/>
            <person name="Shimamura S."/>
            <person name="Takaki Y."/>
            <person name="Nagai Y."/>
            <person name="Toyoda A."/>
            <person name="Suzuki Y."/>
            <person name="Arimoto A."/>
            <person name="Ishii H."/>
            <person name="Satoh N."/>
            <person name="Nishiyama T."/>
            <person name="Hasebe M."/>
            <person name="Maruyama T."/>
            <person name="Minagawa J."/>
            <person name="Obokata J."/>
            <person name="Shigenobu S."/>
        </authorList>
    </citation>
    <scope>NUCLEOTIDE SEQUENCE [LARGE SCALE GENOMIC DNA]</scope>
</reference>